<gene>
    <name evidence="3" type="ORF">ES711_00595</name>
</gene>
<evidence type="ECO:0000313" key="3">
    <source>
        <dbReference type="EMBL" id="TXE10443.1"/>
    </source>
</evidence>
<proteinExistence type="inferred from homology"/>
<evidence type="ECO:0000313" key="4">
    <source>
        <dbReference type="Proteomes" id="UP000321734"/>
    </source>
</evidence>
<dbReference type="PROSITE" id="PS50164">
    <property type="entry name" value="GIY_YIG"/>
    <property type="match status" value="1"/>
</dbReference>
<reference evidence="3 4" key="1">
    <citation type="submission" date="2019-08" db="EMBL/GenBank/DDBJ databases">
        <title>Genome sequence of Gelidibacter salicanalis IC162T.</title>
        <authorList>
            <person name="Bowman J.P."/>
        </authorList>
    </citation>
    <scope>NUCLEOTIDE SEQUENCE [LARGE SCALE GENOMIC DNA]</scope>
    <source>
        <strain evidence="3 4">IC162</strain>
    </source>
</reference>
<evidence type="ECO:0000256" key="1">
    <source>
        <dbReference type="ARBA" id="ARBA00007435"/>
    </source>
</evidence>
<dbReference type="InterPro" id="IPR000305">
    <property type="entry name" value="GIY-YIG_endonuc"/>
</dbReference>
<sequence>MDVFYVYILTNKNHCVLYVGRTKQLKKRLYQHAHNTKKSFTGRYNVHKLVYFETTRYVNNAIQRERQIKKWNREWKISLINSLNPDWKDLSEYISD</sequence>
<dbReference type="Proteomes" id="UP000321734">
    <property type="component" value="Unassembled WGS sequence"/>
</dbReference>
<dbReference type="SMART" id="SM00465">
    <property type="entry name" value="GIYc"/>
    <property type="match status" value="1"/>
</dbReference>
<dbReference type="AlphaFoldDB" id="A0A5C7AS98"/>
<feature type="domain" description="GIY-YIG" evidence="2">
    <location>
        <begin position="2"/>
        <end position="78"/>
    </location>
</feature>
<dbReference type="Gene3D" id="3.40.1440.10">
    <property type="entry name" value="GIY-YIG endonuclease"/>
    <property type="match status" value="1"/>
</dbReference>
<organism evidence="3 4">
    <name type="scientific">Gelidibacter salicanalis</name>
    <dbReference type="NCBI Taxonomy" id="291193"/>
    <lineage>
        <taxon>Bacteria</taxon>
        <taxon>Pseudomonadati</taxon>
        <taxon>Bacteroidota</taxon>
        <taxon>Flavobacteriia</taxon>
        <taxon>Flavobacteriales</taxon>
        <taxon>Flavobacteriaceae</taxon>
        <taxon>Gelidibacter</taxon>
    </lineage>
</organism>
<name>A0A5C7AS98_9FLAO</name>
<dbReference type="InterPro" id="IPR050190">
    <property type="entry name" value="UPF0213_domain"/>
</dbReference>
<dbReference type="PANTHER" id="PTHR34477">
    <property type="entry name" value="UPF0213 PROTEIN YHBQ"/>
    <property type="match status" value="1"/>
</dbReference>
<dbReference type="CDD" id="cd10448">
    <property type="entry name" value="GIY-YIG_unchar_3"/>
    <property type="match status" value="1"/>
</dbReference>
<comment type="caution">
    <text evidence="3">The sequence shown here is derived from an EMBL/GenBank/DDBJ whole genome shotgun (WGS) entry which is preliminary data.</text>
</comment>
<comment type="similarity">
    <text evidence="1">Belongs to the UPF0213 family.</text>
</comment>
<accession>A0A5C7AS98</accession>
<dbReference type="SUPFAM" id="SSF82771">
    <property type="entry name" value="GIY-YIG endonuclease"/>
    <property type="match status" value="1"/>
</dbReference>
<protein>
    <submittedName>
        <fullName evidence="3">GIY-YIG nuclease family protein</fullName>
    </submittedName>
</protein>
<dbReference type="InterPro" id="IPR035901">
    <property type="entry name" value="GIY-YIG_endonuc_sf"/>
</dbReference>
<dbReference type="OrthoDB" id="9807770at2"/>
<dbReference type="EMBL" id="VORX01000001">
    <property type="protein sequence ID" value="TXE10443.1"/>
    <property type="molecule type" value="Genomic_DNA"/>
</dbReference>
<keyword evidence="4" id="KW-1185">Reference proteome</keyword>
<dbReference type="Pfam" id="PF01541">
    <property type="entry name" value="GIY-YIG"/>
    <property type="match status" value="1"/>
</dbReference>
<dbReference type="RefSeq" id="WP_146888462.1">
    <property type="nucleotide sequence ID" value="NZ_VORX01000001.1"/>
</dbReference>
<dbReference type="PANTHER" id="PTHR34477:SF5">
    <property type="entry name" value="BSL5627 PROTEIN"/>
    <property type="match status" value="1"/>
</dbReference>
<evidence type="ECO:0000259" key="2">
    <source>
        <dbReference type="PROSITE" id="PS50164"/>
    </source>
</evidence>